<protein>
    <submittedName>
        <fullName evidence="1">Uncharacterized protein</fullName>
    </submittedName>
</protein>
<sequence length="88" mass="10227">MSLEIDADRIQLIERCEVEEAEDLFQAVRAHPERPVDISHCIWMHSAVFQVLYYLEADVVGEPADPWLCQHIMPLLNRIDQPVQRETG</sequence>
<accession>A0ABU0W6N5</accession>
<proteinExistence type="predicted"/>
<reference evidence="1 2" key="1">
    <citation type="submission" date="2023-08" db="EMBL/GenBank/DDBJ databases">
        <title>Whole-genome sequencing of halo(alkali)philic microorganisms from hypersaline lakes.</title>
        <authorList>
            <person name="Sorokin D.Y."/>
            <person name="Abbas B."/>
            <person name="Merkel A.Y."/>
        </authorList>
    </citation>
    <scope>NUCLEOTIDE SEQUENCE [LARGE SCALE GENOMIC DNA]</scope>
    <source>
        <strain evidence="1 2">AB-CW4</strain>
    </source>
</reference>
<dbReference type="RefSeq" id="WP_306727919.1">
    <property type="nucleotide sequence ID" value="NZ_JAVDDT010000003.1"/>
</dbReference>
<name>A0ABU0W6N5_9GAMM</name>
<evidence type="ECO:0000313" key="2">
    <source>
        <dbReference type="Proteomes" id="UP001239019"/>
    </source>
</evidence>
<keyword evidence="2" id="KW-1185">Reference proteome</keyword>
<dbReference type="EMBL" id="JAVDDT010000003">
    <property type="protein sequence ID" value="MDQ2069418.1"/>
    <property type="molecule type" value="Genomic_DNA"/>
</dbReference>
<gene>
    <name evidence="1" type="ORF">RBH19_06010</name>
</gene>
<evidence type="ECO:0000313" key="1">
    <source>
        <dbReference type="EMBL" id="MDQ2069418.1"/>
    </source>
</evidence>
<organism evidence="1 2">
    <name type="scientific">Natronospira bacteriovora</name>
    <dbReference type="NCBI Taxonomy" id="3069753"/>
    <lineage>
        <taxon>Bacteria</taxon>
        <taxon>Pseudomonadati</taxon>
        <taxon>Pseudomonadota</taxon>
        <taxon>Gammaproteobacteria</taxon>
        <taxon>Natronospirales</taxon>
        <taxon>Natronospiraceae</taxon>
        <taxon>Natronospira</taxon>
    </lineage>
</organism>
<comment type="caution">
    <text evidence="1">The sequence shown here is derived from an EMBL/GenBank/DDBJ whole genome shotgun (WGS) entry which is preliminary data.</text>
</comment>
<dbReference type="Proteomes" id="UP001239019">
    <property type="component" value="Unassembled WGS sequence"/>
</dbReference>